<evidence type="ECO:0000313" key="3">
    <source>
        <dbReference type="Proteomes" id="UP000238479"/>
    </source>
</evidence>
<sequence>MEGINYRAANDIENPYSELETSILEELDSLSSLSPSRCIYRVPDALRRVREKAYTPRVVSIGPLHHGNEAFKAMEEHKKRYLKHFIGRRNLSLKDYIRKIKDQETKLRSCYAETVDFKSDEFVRIILVDAIFIIEFLYRSWYPNLVDENDCIFGKARLIQGVWPDLLMLENQLPFFILEDLFDPRDFPVPSPSKVSTGNIDRLSIIFLSHWFLNEYAIQMEEREDQLKKICSSKVQVQHFLDLLRALYIGPAELVLKRQQVEKPKTVTAPNITELHRAGIKFKEGSTTDLLDIHFIGGILEIPKLKVWDDTEIIFRNLVAFELCNDLEYYISDYVSIIDSFVNTSEDVELLVKYGLVENMLGDNSQLSTMINSLAAGVELIPSEFYYASLCEDLSKYCSSKWHRSRANLKQNYFNTPWRTTSVIAAAVLLILTFIQTVCSALSIA</sequence>
<feature type="transmembrane region" description="Helical" evidence="1">
    <location>
        <begin position="423"/>
        <end position="444"/>
    </location>
</feature>
<keyword evidence="1" id="KW-1133">Transmembrane helix</keyword>
<protein>
    <recommendedName>
        <fullName evidence="4">DUF247 domain protein</fullName>
    </recommendedName>
</protein>
<dbReference type="InterPro" id="IPR004158">
    <property type="entry name" value="DUF247_pln"/>
</dbReference>
<keyword evidence="1" id="KW-0812">Transmembrane</keyword>
<evidence type="ECO:0000313" key="2">
    <source>
        <dbReference type="EMBL" id="PRQ23984.1"/>
    </source>
</evidence>
<accession>A0A2P6PPX9</accession>
<dbReference type="Pfam" id="PF03140">
    <property type="entry name" value="DUF247"/>
    <property type="match status" value="1"/>
</dbReference>
<proteinExistence type="predicted"/>
<dbReference type="PANTHER" id="PTHR31170">
    <property type="entry name" value="BNAC04G53230D PROTEIN"/>
    <property type="match status" value="1"/>
</dbReference>
<gene>
    <name evidence="2" type="ORF">RchiOBHm_Chr6g0267401</name>
</gene>
<dbReference type="EMBL" id="PDCK01000044">
    <property type="protein sequence ID" value="PRQ23984.1"/>
    <property type="molecule type" value="Genomic_DNA"/>
</dbReference>
<dbReference type="PANTHER" id="PTHR31170:SF17">
    <property type="match status" value="1"/>
</dbReference>
<dbReference type="Gramene" id="PRQ23984">
    <property type="protein sequence ID" value="PRQ23984"/>
    <property type="gene ID" value="RchiOBHm_Chr6g0267401"/>
</dbReference>
<dbReference type="OrthoDB" id="672127at2759"/>
<dbReference type="OMA" id="HINDYIV"/>
<dbReference type="STRING" id="74649.A0A2P6PPX9"/>
<keyword evidence="1" id="KW-0472">Membrane</keyword>
<dbReference type="Proteomes" id="UP000238479">
    <property type="component" value="Chromosome 6"/>
</dbReference>
<evidence type="ECO:0000256" key="1">
    <source>
        <dbReference type="SAM" id="Phobius"/>
    </source>
</evidence>
<organism evidence="2 3">
    <name type="scientific">Rosa chinensis</name>
    <name type="common">China rose</name>
    <dbReference type="NCBI Taxonomy" id="74649"/>
    <lineage>
        <taxon>Eukaryota</taxon>
        <taxon>Viridiplantae</taxon>
        <taxon>Streptophyta</taxon>
        <taxon>Embryophyta</taxon>
        <taxon>Tracheophyta</taxon>
        <taxon>Spermatophyta</taxon>
        <taxon>Magnoliopsida</taxon>
        <taxon>eudicotyledons</taxon>
        <taxon>Gunneridae</taxon>
        <taxon>Pentapetalae</taxon>
        <taxon>rosids</taxon>
        <taxon>fabids</taxon>
        <taxon>Rosales</taxon>
        <taxon>Rosaceae</taxon>
        <taxon>Rosoideae</taxon>
        <taxon>Rosoideae incertae sedis</taxon>
        <taxon>Rosa</taxon>
    </lineage>
</organism>
<keyword evidence="3" id="KW-1185">Reference proteome</keyword>
<reference evidence="2 3" key="1">
    <citation type="journal article" date="2018" name="Nat. Genet.">
        <title>The Rosa genome provides new insights in the design of modern roses.</title>
        <authorList>
            <person name="Bendahmane M."/>
        </authorList>
    </citation>
    <scope>NUCLEOTIDE SEQUENCE [LARGE SCALE GENOMIC DNA]</scope>
    <source>
        <strain evidence="3">cv. Old Blush</strain>
    </source>
</reference>
<dbReference type="AlphaFoldDB" id="A0A2P6PPX9"/>
<name>A0A2P6PPX9_ROSCH</name>
<evidence type="ECO:0008006" key="4">
    <source>
        <dbReference type="Google" id="ProtNLM"/>
    </source>
</evidence>
<comment type="caution">
    <text evidence="2">The sequence shown here is derived from an EMBL/GenBank/DDBJ whole genome shotgun (WGS) entry which is preliminary data.</text>
</comment>